<evidence type="ECO:0000313" key="2">
    <source>
        <dbReference type="Proteomes" id="UP000294480"/>
    </source>
</evidence>
<evidence type="ECO:0000313" key="1">
    <source>
        <dbReference type="EMBL" id="TDR31985.1"/>
    </source>
</evidence>
<dbReference type="RefSeq" id="WP_133619426.1">
    <property type="nucleotide sequence ID" value="NZ_SNZE01000006.1"/>
</dbReference>
<comment type="caution">
    <text evidence="1">The sequence shown here is derived from an EMBL/GenBank/DDBJ whole genome shotgun (WGS) entry which is preliminary data.</text>
</comment>
<gene>
    <name evidence="1" type="ORF">DFR44_10648</name>
</gene>
<dbReference type="EMBL" id="SNZE01000006">
    <property type="protein sequence ID" value="TDR31985.1"/>
    <property type="molecule type" value="Genomic_DNA"/>
</dbReference>
<keyword evidence="2" id="KW-1185">Reference proteome</keyword>
<proteinExistence type="predicted"/>
<name>A0A4V3DJZ2_9BURK</name>
<organism evidence="1 2">
    <name type="scientific">Hydromonas duriensis</name>
    <dbReference type="NCBI Taxonomy" id="1527608"/>
    <lineage>
        <taxon>Bacteria</taxon>
        <taxon>Pseudomonadati</taxon>
        <taxon>Pseudomonadota</taxon>
        <taxon>Betaproteobacteria</taxon>
        <taxon>Burkholderiales</taxon>
        <taxon>Burkholderiaceae</taxon>
        <taxon>Hydromonas</taxon>
    </lineage>
</organism>
<dbReference type="OrthoDB" id="8564332at2"/>
<reference evidence="1 2" key="1">
    <citation type="submission" date="2019-03" db="EMBL/GenBank/DDBJ databases">
        <title>Genomic Encyclopedia of Type Strains, Phase IV (KMG-IV): sequencing the most valuable type-strain genomes for metagenomic binning, comparative biology and taxonomic classification.</title>
        <authorList>
            <person name="Goeker M."/>
        </authorList>
    </citation>
    <scope>NUCLEOTIDE SEQUENCE [LARGE SCALE GENOMIC DNA]</scope>
    <source>
        <strain evidence="1 2">DSM 102852</strain>
    </source>
</reference>
<sequence length="77" mass="8563">MSIKLPKFTPQAAQLWSLLPIDDKKNVLENVYCSHCKDVTTMFNATGRAEKGSLILNGQCAVCMNPVGRYIEADAFR</sequence>
<protein>
    <submittedName>
        <fullName evidence="1">Uncharacterized protein</fullName>
    </submittedName>
</protein>
<dbReference type="AlphaFoldDB" id="A0A4V3DJZ2"/>
<dbReference type="Proteomes" id="UP000294480">
    <property type="component" value="Unassembled WGS sequence"/>
</dbReference>
<accession>A0A4V3DJZ2</accession>